<dbReference type="GO" id="GO:0004615">
    <property type="term" value="F:phosphomannomutase activity"/>
    <property type="evidence" value="ECO:0007669"/>
    <property type="project" value="UniProtKB-EC"/>
</dbReference>
<name>A0A678NZB7_CYATE</name>
<dbReference type="EMBL" id="KU353527">
    <property type="protein sequence ID" value="APU87394.1"/>
    <property type="molecule type" value="mRNA"/>
</dbReference>
<keyword evidence="1" id="KW-0413">Isomerase</keyword>
<evidence type="ECO:0000313" key="1">
    <source>
        <dbReference type="EMBL" id="APU87393.1"/>
    </source>
</evidence>
<protein>
    <submittedName>
        <fullName evidence="1">Phosphomannomutase</fullName>
        <ecNumber evidence="1">5.4.2.8</ecNumber>
    </submittedName>
</protein>
<sequence length="46" mass="5119">MVISTLVSFVTKEVDFIEIIKVSQAVSFIPTLRKNIKAYLSSNGKC</sequence>
<dbReference type="EMBL" id="KU353526">
    <property type="protein sequence ID" value="APU87393.1"/>
    <property type="molecule type" value="mRNA"/>
</dbReference>
<organism evidence="1">
    <name type="scientific">Cyamopsis tetragonoloba</name>
    <name type="common">Guar</name>
    <name type="synonym">Cluster bean</name>
    <dbReference type="NCBI Taxonomy" id="3832"/>
    <lineage>
        <taxon>Eukaryota</taxon>
        <taxon>Viridiplantae</taxon>
        <taxon>Streptophyta</taxon>
        <taxon>Embryophyta</taxon>
        <taxon>Tracheophyta</taxon>
        <taxon>Spermatophyta</taxon>
        <taxon>Magnoliopsida</taxon>
        <taxon>eudicotyledons</taxon>
        <taxon>Gunneridae</taxon>
        <taxon>Pentapetalae</taxon>
        <taxon>rosids</taxon>
        <taxon>fabids</taxon>
        <taxon>Fabales</taxon>
        <taxon>Fabaceae</taxon>
        <taxon>Papilionoideae</taxon>
        <taxon>50 kb inversion clade</taxon>
        <taxon>NPAAA clade</taxon>
        <taxon>indigoferoid/millettioid clade</taxon>
        <taxon>Indigofereae</taxon>
        <taxon>Cyamopsis</taxon>
    </lineage>
</organism>
<reference evidence="1" key="1">
    <citation type="submission" date="2015-12" db="EMBL/GenBank/DDBJ databases">
        <authorList>
            <person name="Chaudhury A."/>
            <person name="Soni S."/>
            <person name="Yadav A."/>
            <person name="Bhardwaj C."/>
            <person name="Bala K."/>
            <person name="Yadav A."/>
            <person name="Sheoran P."/>
            <person name="Verma M."/>
        </authorList>
    </citation>
    <scope>NUCLEOTIDE SEQUENCE</scope>
    <source>
        <strain evidence="1">HG365</strain>
    </source>
</reference>
<proteinExistence type="evidence at transcript level"/>
<dbReference type="AlphaFoldDB" id="A0A678NZB7"/>
<accession>A0A678NZB7</accession>
<dbReference type="EC" id="5.4.2.8" evidence="1"/>